<proteinExistence type="predicted"/>
<evidence type="ECO:0000256" key="1">
    <source>
        <dbReference type="SAM" id="Coils"/>
    </source>
</evidence>
<comment type="caution">
    <text evidence="2">The sequence shown here is derived from an EMBL/GenBank/DDBJ whole genome shotgun (WGS) entry which is preliminary data.</text>
</comment>
<reference evidence="2 3" key="1">
    <citation type="journal article" date="2016" name="Int. J. Syst. Evol. Microbiol.">
        <title>Resolving the Complexity of Human Skin Metagenomes Using Single-Molecule Sequencing.</title>
        <authorList>
            <consortium name="NISC Comparative Sequencing Program"/>
            <person name="Tsai Y.C."/>
            <person name="Conlan S."/>
            <person name="Deming C."/>
            <person name="Segre J.A."/>
            <person name="Kong H.H."/>
            <person name="Korlach J."/>
            <person name="Oh J."/>
        </authorList>
    </citation>
    <scope>NUCLEOTIDE SEQUENCE [LARGE SCALE GENOMIC DNA]</scope>
    <source>
        <strain evidence="2 3">1B08</strain>
    </source>
</reference>
<feature type="coiled-coil region" evidence="1">
    <location>
        <begin position="48"/>
        <end position="82"/>
    </location>
</feature>
<dbReference type="Proteomes" id="UP000070339">
    <property type="component" value="Unassembled WGS sequence"/>
</dbReference>
<organism evidence="2 3">
    <name type="scientific">Corynebacterium simulans</name>
    <dbReference type="NCBI Taxonomy" id="146827"/>
    <lineage>
        <taxon>Bacteria</taxon>
        <taxon>Bacillati</taxon>
        <taxon>Actinomycetota</taxon>
        <taxon>Actinomycetes</taxon>
        <taxon>Mycobacteriales</taxon>
        <taxon>Corynebacteriaceae</taxon>
        <taxon>Corynebacterium</taxon>
    </lineage>
</organism>
<accession>A0ABR5VB68</accession>
<dbReference type="EMBL" id="LTEB01000023">
    <property type="protein sequence ID" value="KXU18460.1"/>
    <property type="molecule type" value="Genomic_DNA"/>
</dbReference>
<dbReference type="RefSeq" id="WP_061921527.1">
    <property type="nucleotide sequence ID" value="NZ_LTEB01000023.1"/>
</dbReference>
<evidence type="ECO:0000313" key="3">
    <source>
        <dbReference type="Proteomes" id="UP000070339"/>
    </source>
</evidence>
<keyword evidence="3" id="KW-1185">Reference proteome</keyword>
<name>A0ABR5VB68_9CORY</name>
<gene>
    <name evidence="2" type="ORF">WM41_0871</name>
</gene>
<evidence type="ECO:0008006" key="4">
    <source>
        <dbReference type="Google" id="ProtNLM"/>
    </source>
</evidence>
<sequence>MSLASLLSAALVALITTIGTVYGQKVAGRSQKETKQIEQSGPDWKAFTEEMRTNLDKQDKKISSLESQVETLRERIDQLKSRYWVAVNHIRQLHLHYPDSRETVPAPEEIAHDI</sequence>
<keyword evidence="1" id="KW-0175">Coiled coil</keyword>
<protein>
    <recommendedName>
        <fullName evidence="4">Secreted protein</fullName>
    </recommendedName>
</protein>
<dbReference type="Gene3D" id="3.90.20.10">
    <property type="match status" value="1"/>
</dbReference>
<evidence type="ECO:0000313" key="2">
    <source>
        <dbReference type="EMBL" id="KXU18460.1"/>
    </source>
</evidence>